<dbReference type="FunFam" id="1.10.357.10:FF:000004">
    <property type="entry name" value="Ubiquinone biosynthesis protein COQ9, mitochondrial"/>
    <property type="match status" value="1"/>
</dbReference>
<sequence length="312" mass="34815">MSHPGCLLRRPAIACIAPKPTSPRTSIPSVGASGPFCKQASYFQTQCPRSRYLYPSLTCFRRPKNRPVPLQNVRSYHSEFHPVPDPPADTYTLEQSAILSTALKHVPEYGFSTKAVIMGAREAGYLDVSLQLFPRGGEFELVLYWLASRRGLLKQKVESGEIFGQKDDADGSITPAEVDQRVRTLIMERLKMNTEIIHHWQDALAIMSLPPHVPPSLCELYRLSSDILYLANDRSVDASWYTRRISVATIYASADINMTEDVSPGFSATMEFVDRRINDADAVTDTLSDVKRYMGYVAGSVFAAGRSWGMKV</sequence>
<evidence type="ECO:0000256" key="2">
    <source>
        <dbReference type="ARBA" id="ARBA00004749"/>
    </source>
</evidence>
<dbReference type="OrthoDB" id="619536at2759"/>
<evidence type="ECO:0000256" key="1">
    <source>
        <dbReference type="ARBA" id="ARBA00004173"/>
    </source>
</evidence>
<proteinExistence type="inferred from homology"/>
<organism evidence="10 11">
    <name type="scientific">Coccidioides posadasii RMSCC 3488</name>
    <dbReference type="NCBI Taxonomy" id="454284"/>
    <lineage>
        <taxon>Eukaryota</taxon>
        <taxon>Fungi</taxon>
        <taxon>Dikarya</taxon>
        <taxon>Ascomycota</taxon>
        <taxon>Pezizomycotina</taxon>
        <taxon>Eurotiomycetes</taxon>
        <taxon>Eurotiomycetidae</taxon>
        <taxon>Onygenales</taxon>
        <taxon>Onygenaceae</taxon>
        <taxon>Coccidioides</taxon>
    </lineage>
</organism>
<keyword evidence="7 8" id="KW-0496">Mitochondrion</keyword>
<comment type="pathway">
    <text evidence="2 8">Cofactor biosynthesis; ubiquinone biosynthesis.</text>
</comment>
<comment type="similarity">
    <text evidence="3 8">Belongs to the COQ9 family.</text>
</comment>
<evidence type="ECO:0000256" key="3">
    <source>
        <dbReference type="ARBA" id="ARBA00010766"/>
    </source>
</evidence>
<keyword evidence="5" id="KW-0809">Transit peptide</keyword>
<evidence type="ECO:0000256" key="7">
    <source>
        <dbReference type="ARBA" id="ARBA00023128"/>
    </source>
</evidence>
<dbReference type="GO" id="GO:0008289">
    <property type="term" value="F:lipid binding"/>
    <property type="evidence" value="ECO:0007669"/>
    <property type="project" value="UniProtKB-UniRule"/>
</dbReference>
<dbReference type="InterPro" id="IPR013718">
    <property type="entry name" value="COQ9_C"/>
</dbReference>
<dbReference type="GO" id="GO:0005743">
    <property type="term" value="C:mitochondrial inner membrane"/>
    <property type="evidence" value="ECO:0007669"/>
    <property type="project" value="TreeGrafter"/>
</dbReference>
<feature type="domain" description="COQ9 C-terminal" evidence="9">
    <location>
        <begin position="213"/>
        <end position="283"/>
    </location>
</feature>
<evidence type="ECO:0000259" key="9">
    <source>
        <dbReference type="Pfam" id="PF08511"/>
    </source>
</evidence>
<accession>A0A0J6I0D3</accession>
<name>A0A0J6I0D3_COCPO</name>
<dbReference type="AlphaFoldDB" id="A0A0J6I0D3"/>
<dbReference type="GO" id="GO:0006744">
    <property type="term" value="P:ubiquinone biosynthetic process"/>
    <property type="evidence" value="ECO:0007669"/>
    <property type="project" value="UniProtKB-UniRule"/>
</dbReference>
<reference evidence="10 11" key="1">
    <citation type="submission" date="2007-06" db="EMBL/GenBank/DDBJ databases">
        <title>The Genome Sequence of Coccidioides posadasii RMSCC_3488.</title>
        <authorList>
            <consortium name="Coccidioides Genome Resources Consortium"/>
            <consortium name="The Broad Institute Genome Sequencing Platform"/>
            <person name="Henn M.R."/>
            <person name="Sykes S."/>
            <person name="Young S."/>
            <person name="Jaffe D."/>
            <person name="Berlin A."/>
            <person name="Alvarez P."/>
            <person name="Butler J."/>
            <person name="Gnerre S."/>
            <person name="Grabherr M."/>
            <person name="Mauceli E."/>
            <person name="Brockman W."/>
            <person name="Kodira C."/>
            <person name="Alvarado L."/>
            <person name="Zeng Q."/>
            <person name="Crawford M."/>
            <person name="Antoine C."/>
            <person name="Devon K."/>
            <person name="Galgiani J."/>
            <person name="Orsborn K."/>
            <person name="Lewis M.L."/>
            <person name="Nusbaum C."/>
            <person name="Galagan J."/>
            <person name="Birren B."/>
        </authorList>
    </citation>
    <scope>NUCLEOTIDE SEQUENCE [LARGE SCALE GENOMIC DNA]</scope>
    <source>
        <strain evidence="10 11">RMSCC 3488</strain>
    </source>
</reference>
<evidence type="ECO:0000256" key="6">
    <source>
        <dbReference type="ARBA" id="ARBA00023121"/>
    </source>
</evidence>
<protein>
    <recommendedName>
        <fullName evidence="8">Ubiquinone biosynthesis protein</fullName>
    </recommendedName>
</protein>
<evidence type="ECO:0000256" key="8">
    <source>
        <dbReference type="RuleBase" id="RU366063"/>
    </source>
</evidence>
<dbReference type="Pfam" id="PF08511">
    <property type="entry name" value="COQ9"/>
    <property type="match status" value="1"/>
</dbReference>
<keyword evidence="4 8" id="KW-0831">Ubiquinone biosynthesis</keyword>
<reference evidence="11" key="3">
    <citation type="journal article" date="2010" name="Genome Res.">
        <title>Population genomic sequencing of Coccidioides fungi reveals recent hybridization and transposon control.</title>
        <authorList>
            <person name="Neafsey D.E."/>
            <person name="Barker B.M."/>
            <person name="Sharpton T.J."/>
            <person name="Stajich J.E."/>
            <person name="Park D.J."/>
            <person name="Whiston E."/>
            <person name="Hung C.-Y."/>
            <person name="McMahan C."/>
            <person name="White J."/>
            <person name="Sykes S."/>
            <person name="Heiman D."/>
            <person name="Young S."/>
            <person name="Zeng Q."/>
            <person name="Abouelleil A."/>
            <person name="Aftuck L."/>
            <person name="Bessette D."/>
            <person name="Brown A."/>
            <person name="FitzGerald M."/>
            <person name="Lui A."/>
            <person name="Macdonald J.P."/>
            <person name="Priest M."/>
            <person name="Orbach M.J."/>
            <person name="Galgiani J.N."/>
            <person name="Kirkland T.N."/>
            <person name="Cole G.T."/>
            <person name="Birren B.W."/>
            <person name="Henn M.R."/>
            <person name="Taylor J.W."/>
            <person name="Rounsley S.D."/>
        </authorList>
    </citation>
    <scope>NUCLEOTIDE SEQUENCE [LARGE SCALE GENOMIC DNA]</scope>
    <source>
        <strain evidence="11">RMSCC 3488</strain>
    </source>
</reference>
<dbReference type="PANTHER" id="PTHR21427">
    <property type="entry name" value="UBIQUINONE BIOSYNTHESIS PROTEIN COQ9, MITOCHONDRIAL"/>
    <property type="match status" value="1"/>
</dbReference>
<dbReference type="NCBIfam" id="TIGR02396">
    <property type="entry name" value="diverge_rpsU"/>
    <property type="match status" value="1"/>
</dbReference>
<dbReference type="EMBL" id="DS268109">
    <property type="protein sequence ID" value="KMM64697.1"/>
    <property type="molecule type" value="Genomic_DNA"/>
</dbReference>
<dbReference type="UniPathway" id="UPA00232"/>
<dbReference type="Proteomes" id="UP000054567">
    <property type="component" value="Unassembled WGS sequence"/>
</dbReference>
<dbReference type="InterPro" id="IPR012762">
    <property type="entry name" value="Ubiq_biosynth_COQ9"/>
</dbReference>
<keyword evidence="6 8" id="KW-0446">Lipid-binding</keyword>
<comment type="subcellular location">
    <subcellularLocation>
        <location evidence="1 8">Mitochondrion</location>
    </subcellularLocation>
</comment>
<gene>
    <name evidence="10" type="ORF">CPAG_01049</name>
</gene>
<comment type="function">
    <text evidence="8">Membrane-associated protein that warps the membrane surface to access and bind aromatic isoprenes with high specificity, including ubiquinone (CoQ) isoprene intermediates and presents them directly to Coq7, therefore facilitating the Coq7-mediated hydroxylase step. Participates in the biosynthesis of coenzyme Q, also named ubiquinone, an essential lipid-soluble electron transporter for aerobic cellular respiration.</text>
</comment>
<keyword evidence="10" id="KW-0830">Ubiquinone</keyword>
<dbReference type="Gene3D" id="1.10.357.10">
    <property type="entry name" value="Tetracycline Repressor, domain 2"/>
    <property type="match status" value="1"/>
</dbReference>
<evidence type="ECO:0000313" key="11">
    <source>
        <dbReference type="Proteomes" id="UP000054567"/>
    </source>
</evidence>
<dbReference type="PANTHER" id="PTHR21427:SF19">
    <property type="entry name" value="UBIQUINONE BIOSYNTHESIS PROTEIN COQ9, MITOCHONDRIAL"/>
    <property type="match status" value="1"/>
</dbReference>
<evidence type="ECO:0000256" key="4">
    <source>
        <dbReference type="ARBA" id="ARBA00022688"/>
    </source>
</evidence>
<dbReference type="VEuPathDB" id="FungiDB:CPAG_01049"/>
<evidence type="ECO:0000256" key="5">
    <source>
        <dbReference type="ARBA" id="ARBA00022946"/>
    </source>
</evidence>
<evidence type="ECO:0000313" key="10">
    <source>
        <dbReference type="EMBL" id="KMM64697.1"/>
    </source>
</evidence>
<reference evidence="11" key="2">
    <citation type="journal article" date="2009" name="Genome Res.">
        <title>Comparative genomic analyses of the human fungal pathogens Coccidioides and their relatives.</title>
        <authorList>
            <person name="Sharpton T.J."/>
            <person name="Stajich J.E."/>
            <person name="Rounsley S.D."/>
            <person name="Gardner M.J."/>
            <person name="Wortman J.R."/>
            <person name="Jordar V.S."/>
            <person name="Maiti R."/>
            <person name="Kodira C.D."/>
            <person name="Neafsey D.E."/>
            <person name="Zeng Q."/>
            <person name="Hung C.-Y."/>
            <person name="McMahan C."/>
            <person name="Muszewska A."/>
            <person name="Grynberg M."/>
            <person name="Mandel M.A."/>
            <person name="Kellner E.M."/>
            <person name="Barker B.M."/>
            <person name="Galgiani J.N."/>
            <person name="Orbach M.J."/>
            <person name="Kirkland T.N."/>
            <person name="Cole G.T."/>
            <person name="Henn M.R."/>
            <person name="Birren B.W."/>
            <person name="Taylor J.W."/>
        </authorList>
    </citation>
    <scope>NUCLEOTIDE SEQUENCE [LARGE SCALE GENOMIC DNA]</scope>
    <source>
        <strain evidence="11">RMSCC 3488</strain>
    </source>
</reference>